<reference evidence="1 2" key="1">
    <citation type="journal article" date="2021" name="ISME Commun">
        <title>Automated analysis of genomic sequences facilitates high-throughput and comprehensive description of bacteria.</title>
        <authorList>
            <person name="Hitch T.C.A."/>
        </authorList>
    </citation>
    <scope>NUCLEOTIDE SEQUENCE [LARGE SCALE GENOMIC DNA]</scope>
    <source>
        <strain evidence="1 2">Sanger_29</strain>
    </source>
</reference>
<gene>
    <name evidence="1" type="ORF">OCV47_04455</name>
</gene>
<evidence type="ECO:0000313" key="1">
    <source>
        <dbReference type="EMBL" id="MCU6724617.1"/>
    </source>
</evidence>
<name>A0ABT2SJC9_9FIRM</name>
<organism evidence="1 2">
    <name type="scientific">Muricoprocola aceti</name>
    <dbReference type="NCBI Taxonomy" id="2981772"/>
    <lineage>
        <taxon>Bacteria</taxon>
        <taxon>Bacillati</taxon>
        <taxon>Bacillota</taxon>
        <taxon>Clostridia</taxon>
        <taxon>Lachnospirales</taxon>
        <taxon>Lachnospiraceae</taxon>
        <taxon>Muricoprocola</taxon>
    </lineage>
</organism>
<proteinExistence type="predicted"/>
<sequence>MFHANEACDGKGTLTVKDGKMTFHVSLASKNIVNLFVGKAEDAQKDGAELLEPTTDEVTYSDGETEEVYGFDIPVEAVDEEFDLALLGTKGTWYDHVVSISNPEKTES</sequence>
<accession>A0ABT2SJC9</accession>
<comment type="caution">
    <text evidence="1">The sequence shown here is derived from an EMBL/GenBank/DDBJ whole genome shotgun (WGS) entry which is preliminary data.</text>
</comment>
<keyword evidence="2" id="KW-1185">Reference proteome</keyword>
<dbReference type="Proteomes" id="UP001652338">
    <property type="component" value="Unassembled WGS sequence"/>
</dbReference>
<dbReference type="EMBL" id="JAOQKE010000003">
    <property type="protein sequence ID" value="MCU6724617.1"/>
    <property type="molecule type" value="Genomic_DNA"/>
</dbReference>
<evidence type="ECO:0000313" key="2">
    <source>
        <dbReference type="Proteomes" id="UP001652338"/>
    </source>
</evidence>
<dbReference type="RefSeq" id="WP_256301262.1">
    <property type="nucleotide sequence ID" value="NZ_JAOQKE010000003.1"/>
</dbReference>
<protein>
    <submittedName>
        <fullName evidence="1">Uncharacterized protein</fullName>
    </submittedName>
</protein>